<reference evidence="6" key="1">
    <citation type="journal article" date="2015" name="Nature">
        <title>Complex archaea that bridge the gap between prokaryotes and eukaryotes.</title>
        <authorList>
            <person name="Spang A."/>
            <person name="Saw J.H."/>
            <person name="Jorgensen S.L."/>
            <person name="Zaremba-Niedzwiedzka K."/>
            <person name="Martijn J."/>
            <person name="Lind A.E."/>
            <person name="van Eijk R."/>
            <person name="Schleper C."/>
            <person name="Guy L."/>
            <person name="Ettema T.J."/>
        </authorList>
    </citation>
    <scope>NUCLEOTIDE SEQUENCE</scope>
</reference>
<keyword evidence="1" id="KW-0949">S-adenosyl-L-methionine</keyword>
<keyword evidence="2" id="KW-0479">Metal-binding</keyword>
<evidence type="ECO:0000259" key="5">
    <source>
        <dbReference type="Pfam" id="PF04055"/>
    </source>
</evidence>
<dbReference type="GO" id="GO:0003824">
    <property type="term" value="F:catalytic activity"/>
    <property type="evidence" value="ECO:0007669"/>
    <property type="project" value="InterPro"/>
</dbReference>
<dbReference type="InterPro" id="IPR058240">
    <property type="entry name" value="rSAM_sf"/>
</dbReference>
<proteinExistence type="predicted"/>
<keyword evidence="4" id="KW-0411">Iron-sulfur</keyword>
<protein>
    <recommendedName>
        <fullName evidence="5">Radical SAM core domain-containing protein</fullName>
    </recommendedName>
</protein>
<dbReference type="GO" id="GO:0046872">
    <property type="term" value="F:metal ion binding"/>
    <property type="evidence" value="ECO:0007669"/>
    <property type="project" value="UniProtKB-KW"/>
</dbReference>
<dbReference type="AlphaFoldDB" id="A0A0F9U0Q9"/>
<dbReference type="Pfam" id="PF04055">
    <property type="entry name" value="Radical_SAM"/>
    <property type="match status" value="1"/>
</dbReference>
<gene>
    <name evidence="6" type="ORF">LCGC14_0665000</name>
</gene>
<evidence type="ECO:0000256" key="3">
    <source>
        <dbReference type="ARBA" id="ARBA00023004"/>
    </source>
</evidence>
<evidence type="ECO:0000256" key="2">
    <source>
        <dbReference type="ARBA" id="ARBA00022723"/>
    </source>
</evidence>
<feature type="domain" description="Radical SAM core" evidence="5">
    <location>
        <begin position="82"/>
        <end position="194"/>
    </location>
</feature>
<dbReference type="EMBL" id="LAZR01001288">
    <property type="protein sequence ID" value="KKN47243.1"/>
    <property type="molecule type" value="Genomic_DNA"/>
</dbReference>
<dbReference type="GO" id="GO:0051536">
    <property type="term" value="F:iron-sulfur cluster binding"/>
    <property type="evidence" value="ECO:0007669"/>
    <property type="project" value="UniProtKB-KW"/>
</dbReference>
<dbReference type="InterPro" id="IPR016431">
    <property type="entry name" value="Pyrv-formate_lyase-activ_prd"/>
</dbReference>
<comment type="caution">
    <text evidence="6">The sequence shown here is derived from an EMBL/GenBank/DDBJ whole genome shotgun (WGS) entry which is preliminary data.</text>
</comment>
<dbReference type="SUPFAM" id="SSF102114">
    <property type="entry name" value="Radical SAM enzymes"/>
    <property type="match status" value="1"/>
</dbReference>
<name>A0A0F9U0Q9_9ZZZZ</name>
<dbReference type="SFLD" id="SFLDG01099">
    <property type="entry name" value="Uncharacterised_Radical_SAM_Su"/>
    <property type="match status" value="1"/>
</dbReference>
<dbReference type="PANTHER" id="PTHR43075:SF1">
    <property type="entry name" value="FORMATE LYASE ACTIVATING ENZYME, PUTATIVE (AFU_ORTHOLOGUE AFUA_2G15630)-RELATED"/>
    <property type="match status" value="1"/>
</dbReference>
<dbReference type="InterPro" id="IPR040085">
    <property type="entry name" value="MJ0674-like"/>
</dbReference>
<dbReference type="InterPro" id="IPR013785">
    <property type="entry name" value="Aldolase_TIM"/>
</dbReference>
<sequence>MQSKNFEPAYLKTHREGLLPEKIEKAFRLMEKCSLCPRNCGVNHVKREKKLCGAGLLPEVSSYSPHFGEEEPLVGLHGSGTIFMTHCNLKCLFCQNYSISHGGEGGEISFERLGRMMVELQMMGCHNINFVTPTHYVPQILKALPAAVERGLKVPLVYNTGGYDSVETLKLLDGVFDIYMPDFKYADGKVAEEYSQASDYPEMAKLAFKEMHRQAGDLLLDERGIALKGLLVRHLVLPQGLAGTKKVMHFLAQEISKNTYVNIMDQFYPCGKISHNSPLGRRITQGEFNEAVEAAKNEGITRLDKREKSRIIWHF</sequence>
<accession>A0A0F9U0Q9</accession>
<dbReference type="PANTHER" id="PTHR43075">
    <property type="entry name" value="FORMATE LYASE ACTIVATING ENZYME, PUTATIVE (AFU_ORTHOLOGUE AFUA_2G15630)-RELATED"/>
    <property type="match status" value="1"/>
</dbReference>
<keyword evidence="3" id="KW-0408">Iron</keyword>
<evidence type="ECO:0000313" key="6">
    <source>
        <dbReference type="EMBL" id="KKN47243.1"/>
    </source>
</evidence>
<dbReference type="SFLD" id="SFLDS00029">
    <property type="entry name" value="Radical_SAM"/>
    <property type="match status" value="1"/>
</dbReference>
<evidence type="ECO:0000256" key="4">
    <source>
        <dbReference type="ARBA" id="ARBA00023014"/>
    </source>
</evidence>
<dbReference type="PIRSF" id="PIRSF004869">
    <property type="entry name" value="PflX_prd"/>
    <property type="match status" value="1"/>
</dbReference>
<dbReference type="InterPro" id="IPR007197">
    <property type="entry name" value="rSAM"/>
</dbReference>
<evidence type="ECO:0000256" key="1">
    <source>
        <dbReference type="ARBA" id="ARBA00022691"/>
    </source>
</evidence>
<dbReference type="Gene3D" id="3.20.20.70">
    <property type="entry name" value="Aldolase class I"/>
    <property type="match status" value="1"/>
</dbReference>
<organism evidence="6">
    <name type="scientific">marine sediment metagenome</name>
    <dbReference type="NCBI Taxonomy" id="412755"/>
    <lineage>
        <taxon>unclassified sequences</taxon>
        <taxon>metagenomes</taxon>
        <taxon>ecological metagenomes</taxon>
    </lineage>
</organism>